<dbReference type="PANTHER" id="PTHR35149:SF1">
    <property type="entry name" value="DUF5655 DOMAIN-CONTAINING PROTEIN"/>
    <property type="match status" value="1"/>
</dbReference>
<dbReference type="Pfam" id="PF07510">
    <property type="entry name" value="GmrSD_C"/>
    <property type="match status" value="1"/>
</dbReference>
<reference evidence="3 4" key="1">
    <citation type="submission" date="2018-07" db="EMBL/GenBank/DDBJ databases">
        <title>Genome analysis of Larkinella rosea.</title>
        <authorList>
            <person name="Zhou Z."/>
            <person name="Wang G."/>
        </authorList>
    </citation>
    <scope>NUCLEOTIDE SEQUENCE [LARGE SCALE GENOMIC DNA]</scope>
    <source>
        <strain evidence="4">zzj9</strain>
    </source>
</reference>
<dbReference type="AlphaFoldDB" id="A0A368JP09"/>
<accession>A0A368JP09</accession>
<dbReference type="InterPro" id="IPR004919">
    <property type="entry name" value="GmrSD_N"/>
</dbReference>
<evidence type="ECO:0000259" key="2">
    <source>
        <dbReference type="Pfam" id="PF07510"/>
    </source>
</evidence>
<name>A0A368JP09_9BACT</name>
<evidence type="ECO:0000313" key="3">
    <source>
        <dbReference type="EMBL" id="RCR69397.1"/>
    </source>
</evidence>
<dbReference type="PANTHER" id="PTHR35149">
    <property type="entry name" value="SLL5132 PROTEIN"/>
    <property type="match status" value="1"/>
</dbReference>
<comment type="caution">
    <text evidence="3">The sequence shown here is derived from an EMBL/GenBank/DDBJ whole genome shotgun (WGS) entry which is preliminary data.</text>
</comment>
<dbReference type="InterPro" id="IPR011089">
    <property type="entry name" value="GmrSD_C"/>
</dbReference>
<dbReference type="OrthoDB" id="9798761at2"/>
<protein>
    <submittedName>
        <fullName evidence="3">DUF262 domain-containing protein</fullName>
    </submittedName>
</protein>
<evidence type="ECO:0000259" key="1">
    <source>
        <dbReference type="Pfam" id="PF03235"/>
    </source>
</evidence>
<dbReference type="EMBL" id="QOWE01000008">
    <property type="protein sequence ID" value="RCR69397.1"/>
    <property type="molecule type" value="Genomic_DNA"/>
</dbReference>
<keyword evidence="4" id="KW-1185">Reference proteome</keyword>
<dbReference type="RefSeq" id="WP_114406084.1">
    <property type="nucleotide sequence ID" value="NZ_QOWE01000008.1"/>
</dbReference>
<dbReference type="Pfam" id="PF03235">
    <property type="entry name" value="GmrSD_N"/>
    <property type="match status" value="1"/>
</dbReference>
<feature type="domain" description="GmrSD restriction endonucleases N-terminal" evidence="1">
    <location>
        <begin position="10"/>
        <end position="241"/>
    </location>
</feature>
<evidence type="ECO:0000313" key="4">
    <source>
        <dbReference type="Proteomes" id="UP000253383"/>
    </source>
</evidence>
<organism evidence="3 4">
    <name type="scientific">Larkinella punicea</name>
    <dbReference type="NCBI Taxonomy" id="2315727"/>
    <lineage>
        <taxon>Bacteria</taxon>
        <taxon>Pseudomonadati</taxon>
        <taxon>Bacteroidota</taxon>
        <taxon>Cytophagia</taxon>
        <taxon>Cytophagales</taxon>
        <taxon>Spirosomataceae</taxon>
        <taxon>Larkinella</taxon>
    </lineage>
</organism>
<dbReference type="Proteomes" id="UP000253383">
    <property type="component" value="Unassembled WGS sequence"/>
</dbReference>
<sequence length="649" mass="77989">MDNQLQSISRIFTERLYRIPDYQRGYAWTEKQLKDFWNDIIQLENDKNHYVGVLTLEKVPFENFDKWDDDKWIIKSKSFEPYYIVDGQQRLTTTIILIQAITEIISRKETLNYSTSDEIRKRYIFDSKDGGISRSYIFGYERDNPSYEFLKTKIFLENSGPSYLKEETIYTHNLLFAKDFFKEKLKELNKSEVEVVFRKITQNFLYNIYSITSDIDVFVAFETMNNRGKPLSNLELLKNRLIYISTKFEVDESEKVQLRKRVNDSWKAVYHYLGRNKERPLKDDFFLMNHYMIYFGNEIPSDANQSWMRLRRIQTFFRDRYEENLLEHKFSLKNLNYEGDKKLTINDVNNYIESLQKSVEIWFNVYNPTFTKDYSDEEKLLLDKLYRIGMQHFAPLLLICYLKKPHKSTRIKLLIAIERLSFIFMLSEFRILPSFFEFNKYTIQVAKGDLTVVDLEKKINEYIEEKINQKDFIIELRKKFGGEGFYDWAGIRYFLFEYELSIKDKSKTKRTKIDWLEYSNEKDDFITVEHIYPQTPKEDCWKNSFNIYTIKQRRILNNSLGNLLPLSRPKNSSLQNKCFQEKIDNSLNKVGFRYGSYSENEVSKLSEWNPKDILERGVRLLEFAEQRWQIPLGDYASKVQILNLEFLNP</sequence>
<proteinExistence type="predicted"/>
<feature type="domain" description="GmrSD restriction endonucleases C-terminal" evidence="2">
    <location>
        <begin position="476"/>
        <end position="622"/>
    </location>
</feature>
<gene>
    <name evidence="3" type="ORF">DUE52_11130</name>
</gene>